<proteinExistence type="predicted"/>
<feature type="transmembrane region" description="Helical" evidence="2">
    <location>
        <begin position="93"/>
        <end position="114"/>
    </location>
</feature>
<organism evidence="3 4">
    <name type="scientific">Mycoplana dimorpha</name>
    <dbReference type="NCBI Taxonomy" id="28320"/>
    <lineage>
        <taxon>Bacteria</taxon>
        <taxon>Pseudomonadati</taxon>
        <taxon>Pseudomonadota</taxon>
        <taxon>Alphaproteobacteria</taxon>
        <taxon>Hyphomicrobiales</taxon>
        <taxon>Rhizobiaceae</taxon>
        <taxon>Mycoplana</taxon>
    </lineage>
</organism>
<protein>
    <submittedName>
        <fullName evidence="3">Uncharacterized protein</fullName>
    </submittedName>
</protein>
<accession>A0A2T5BEC3</accession>
<dbReference type="RefSeq" id="WP_108001612.1">
    <property type="nucleotide sequence ID" value="NZ_JBHEEX010000001.1"/>
</dbReference>
<evidence type="ECO:0000256" key="2">
    <source>
        <dbReference type="SAM" id="Phobius"/>
    </source>
</evidence>
<reference evidence="3 4" key="1">
    <citation type="submission" date="2018-04" db="EMBL/GenBank/DDBJ databases">
        <title>Genomic Encyclopedia of Type Strains, Phase IV (KMG-IV): sequencing the most valuable type-strain genomes for metagenomic binning, comparative biology and taxonomic classification.</title>
        <authorList>
            <person name="Goeker M."/>
        </authorList>
    </citation>
    <scope>NUCLEOTIDE SEQUENCE [LARGE SCALE GENOMIC DNA]</scope>
    <source>
        <strain evidence="3 4">DSM 7138</strain>
    </source>
</reference>
<dbReference type="Proteomes" id="UP000241247">
    <property type="component" value="Unassembled WGS sequence"/>
</dbReference>
<evidence type="ECO:0000313" key="3">
    <source>
        <dbReference type="EMBL" id="PTM97321.1"/>
    </source>
</evidence>
<evidence type="ECO:0000256" key="1">
    <source>
        <dbReference type="SAM" id="MobiDB-lite"/>
    </source>
</evidence>
<keyword evidence="2" id="KW-1133">Transmembrane helix</keyword>
<dbReference type="OrthoDB" id="8283114at2"/>
<keyword evidence="4" id="KW-1185">Reference proteome</keyword>
<keyword evidence="2" id="KW-0472">Membrane</keyword>
<dbReference type="AlphaFoldDB" id="A0A2T5BEC3"/>
<dbReference type="EMBL" id="PZZZ01000002">
    <property type="protein sequence ID" value="PTM97321.1"/>
    <property type="molecule type" value="Genomic_DNA"/>
</dbReference>
<feature type="region of interest" description="Disordered" evidence="1">
    <location>
        <begin position="1"/>
        <end position="77"/>
    </location>
</feature>
<evidence type="ECO:0000313" key="4">
    <source>
        <dbReference type="Proteomes" id="UP000241247"/>
    </source>
</evidence>
<sequence length="117" mass="12152">MKKTVASGRSNPTQVRGDIQAGLTGDKRPGFDPALAPLETDAEAAGTPMTAEQVETARRTQRAGRHPEVSGDEGSAMRPVFPANHPLQARIPVLAIVLGLCAIAFLLVAVLGGLGML</sequence>
<gene>
    <name evidence="3" type="ORF">C7449_102191</name>
</gene>
<keyword evidence="2" id="KW-0812">Transmembrane</keyword>
<name>A0A2T5BEC3_MYCDI</name>
<comment type="caution">
    <text evidence="3">The sequence shown here is derived from an EMBL/GenBank/DDBJ whole genome shotgun (WGS) entry which is preliminary data.</text>
</comment>